<reference evidence="14" key="1">
    <citation type="submission" date="2018-05" db="EMBL/GenBank/DDBJ databases">
        <authorList>
            <person name="Lu D."/>
        </authorList>
    </citation>
    <scope>NUCLEOTIDE SEQUENCE [LARGE SCALE GENOMIC DNA]</scope>
    <source>
        <strain evidence="14">F01</strain>
    </source>
</reference>
<feature type="domain" description="General secretion pathway GspH" evidence="12">
    <location>
        <begin position="48"/>
        <end position="165"/>
    </location>
</feature>
<protein>
    <recommendedName>
        <fullName evidence="2">Type II secretion system protein H</fullName>
    </recommendedName>
    <alternativeName>
        <fullName evidence="10">General secretion pathway protein H</fullName>
    </alternativeName>
</protein>
<keyword evidence="3" id="KW-1003">Cell membrane</keyword>
<sequence length="190" mass="20770">MIPSHIQRGFTLLELMIVVAVVAVITASVSGTWKALIERHTRYAVQSTLSQAFASARSSAVTVNEITTVCPLDENQNCSQNWDLPITVFLDPMNARALTVGTEVIRVFDVPDNGFLTASNSGQSERRYFQYNANGTARGTLGNLIWCPISHNPSGAIQLRMNFGGRITWARDSDEDGVKENSQGQPLVCP</sequence>
<dbReference type="SUPFAM" id="SSF54523">
    <property type="entry name" value="Pili subunits"/>
    <property type="match status" value="1"/>
</dbReference>
<dbReference type="Gene3D" id="3.55.40.10">
    <property type="entry name" value="minor pseudopilin epsh domain"/>
    <property type="match status" value="1"/>
</dbReference>
<dbReference type="AlphaFoldDB" id="A0A2V3ZFS7"/>
<evidence type="ECO:0000313" key="14">
    <source>
        <dbReference type="Proteomes" id="UP000253987"/>
    </source>
</evidence>
<name>A0A2V3ZFS7_9GAMM</name>
<gene>
    <name evidence="13" type="ORF">DIT71_15920</name>
</gene>
<keyword evidence="6 11" id="KW-0812">Transmembrane</keyword>
<dbReference type="InterPro" id="IPR012902">
    <property type="entry name" value="N_methyl_site"/>
</dbReference>
<dbReference type="PROSITE" id="PS00409">
    <property type="entry name" value="PROKAR_NTER_METHYL"/>
    <property type="match status" value="1"/>
</dbReference>
<proteinExistence type="inferred from homology"/>
<keyword evidence="14" id="KW-1185">Reference proteome</keyword>
<comment type="similarity">
    <text evidence="9">Belongs to the GSP H family.</text>
</comment>
<dbReference type="InterPro" id="IPR045584">
    <property type="entry name" value="Pilin-like"/>
</dbReference>
<dbReference type="NCBIfam" id="TIGR02532">
    <property type="entry name" value="IV_pilin_GFxxxE"/>
    <property type="match status" value="1"/>
</dbReference>
<dbReference type="OrthoDB" id="6886961at2"/>
<evidence type="ECO:0000256" key="10">
    <source>
        <dbReference type="ARBA" id="ARBA00030775"/>
    </source>
</evidence>
<evidence type="ECO:0000256" key="9">
    <source>
        <dbReference type="ARBA" id="ARBA00025772"/>
    </source>
</evidence>
<feature type="transmembrane region" description="Helical" evidence="11">
    <location>
        <begin position="12"/>
        <end position="33"/>
    </location>
</feature>
<dbReference type="GO" id="GO:0015628">
    <property type="term" value="P:protein secretion by the type II secretion system"/>
    <property type="evidence" value="ECO:0007669"/>
    <property type="project" value="InterPro"/>
</dbReference>
<dbReference type="Pfam" id="PF07963">
    <property type="entry name" value="N_methyl"/>
    <property type="match status" value="1"/>
</dbReference>
<comment type="subcellular location">
    <subcellularLocation>
        <location evidence="1">Cell inner membrane</location>
        <topology evidence="1">Single-pass membrane protein</topology>
    </subcellularLocation>
</comment>
<evidence type="ECO:0000259" key="12">
    <source>
        <dbReference type="Pfam" id="PF12019"/>
    </source>
</evidence>
<accession>A0A2V3ZFS7</accession>
<keyword evidence="8 11" id="KW-0472">Membrane</keyword>
<evidence type="ECO:0000256" key="5">
    <source>
        <dbReference type="ARBA" id="ARBA00022519"/>
    </source>
</evidence>
<dbReference type="Pfam" id="PF12019">
    <property type="entry name" value="GspH"/>
    <property type="match status" value="1"/>
</dbReference>
<dbReference type="GO" id="GO:0015627">
    <property type="term" value="C:type II protein secretion system complex"/>
    <property type="evidence" value="ECO:0007669"/>
    <property type="project" value="InterPro"/>
</dbReference>
<dbReference type="RefSeq" id="WP_114614210.1">
    <property type="nucleotide sequence ID" value="NZ_QFWX01000007.1"/>
</dbReference>
<keyword evidence="4" id="KW-0488">Methylation</keyword>
<evidence type="ECO:0000313" key="13">
    <source>
        <dbReference type="EMBL" id="PXX89378.1"/>
    </source>
</evidence>
<evidence type="ECO:0000256" key="1">
    <source>
        <dbReference type="ARBA" id="ARBA00004377"/>
    </source>
</evidence>
<evidence type="ECO:0000256" key="8">
    <source>
        <dbReference type="ARBA" id="ARBA00023136"/>
    </source>
</evidence>
<dbReference type="EMBL" id="QFWX01000007">
    <property type="protein sequence ID" value="PXX89378.1"/>
    <property type="molecule type" value="Genomic_DNA"/>
</dbReference>
<organism evidence="13 14">
    <name type="scientific">Marinobacter vulgaris</name>
    <dbReference type="NCBI Taxonomy" id="1928331"/>
    <lineage>
        <taxon>Bacteria</taxon>
        <taxon>Pseudomonadati</taxon>
        <taxon>Pseudomonadota</taxon>
        <taxon>Gammaproteobacteria</taxon>
        <taxon>Pseudomonadales</taxon>
        <taxon>Marinobacteraceae</taxon>
        <taxon>Marinobacter</taxon>
    </lineage>
</organism>
<evidence type="ECO:0000256" key="11">
    <source>
        <dbReference type="SAM" id="Phobius"/>
    </source>
</evidence>
<reference evidence="13 14" key="2">
    <citation type="submission" date="2018-06" db="EMBL/GenBank/DDBJ databases">
        <title>Marinobactersediminissp. nov, a moderately halophilic bacterium isolated from marine solar saltern.</title>
        <authorList>
            <person name="Zhang Y."/>
        </authorList>
    </citation>
    <scope>NUCLEOTIDE SEQUENCE [LARGE SCALE GENOMIC DNA]</scope>
    <source>
        <strain evidence="13 14">F01</strain>
    </source>
</reference>
<keyword evidence="7 11" id="KW-1133">Transmembrane helix</keyword>
<evidence type="ECO:0000256" key="6">
    <source>
        <dbReference type="ARBA" id="ARBA00022692"/>
    </source>
</evidence>
<evidence type="ECO:0000256" key="2">
    <source>
        <dbReference type="ARBA" id="ARBA00021549"/>
    </source>
</evidence>
<dbReference type="GO" id="GO:0005886">
    <property type="term" value="C:plasma membrane"/>
    <property type="evidence" value="ECO:0007669"/>
    <property type="project" value="UniProtKB-SubCell"/>
</dbReference>
<evidence type="ECO:0000256" key="3">
    <source>
        <dbReference type="ARBA" id="ARBA00022475"/>
    </source>
</evidence>
<dbReference type="Proteomes" id="UP000253987">
    <property type="component" value="Unassembled WGS sequence"/>
</dbReference>
<comment type="caution">
    <text evidence="13">The sequence shown here is derived from an EMBL/GenBank/DDBJ whole genome shotgun (WGS) entry which is preliminary data.</text>
</comment>
<evidence type="ECO:0000256" key="7">
    <source>
        <dbReference type="ARBA" id="ARBA00022989"/>
    </source>
</evidence>
<keyword evidence="5" id="KW-0997">Cell inner membrane</keyword>
<evidence type="ECO:0000256" key="4">
    <source>
        <dbReference type="ARBA" id="ARBA00022481"/>
    </source>
</evidence>
<dbReference type="InterPro" id="IPR022346">
    <property type="entry name" value="T2SS_GspH"/>
</dbReference>